<feature type="binding site" evidence="3">
    <location>
        <position position="208"/>
    </location>
    <ligand>
        <name>ATP</name>
        <dbReference type="ChEBI" id="CHEBI:30616"/>
    </ligand>
</feature>
<dbReference type="InterPro" id="IPR014729">
    <property type="entry name" value="Rossmann-like_a/b/a_fold"/>
</dbReference>
<dbReference type="PANTHER" id="PTHR37825">
    <property type="entry name" value="TRNA(MET) CYTIDINE ACETATE LIGASE"/>
    <property type="match status" value="1"/>
</dbReference>
<dbReference type="GO" id="GO:0016740">
    <property type="term" value="F:transferase activity"/>
    <property type="evidence" value="ECO:0007669"/>
    <property type="project" value="UniProtKB-KW"/>
</dbReference>
<dbReference type="RefSeq" id="WP_139604172.1">
    <property type="nucleotide sequence ID" value="NZ_VDCQ01000031.1"/>
</dbReference>
<comment type="similarity">
    <text evidence="3">Belongs to the TmcAL family.</text>
</comment>
<feature type="region of interest" description="Disordered" evidence="4">
    <location>
        <begin position="116"/>
        <end position="143"/>
    </location>
</feature>
<keyword evidence="2 3" id="KW-0819">tRNA processing</keyword>
<dbReference type="Proteomes" id="UP000307943">
    <property type="component" value="Unassembled WGS sequence"/>
</dbReference>
<dbReference type="EC" id="6.3.4.-" evidence="3"/>
<dbReference type="GO" id="GO:0000049">
    <property type="term" value="F:tRNA binding"/>
    <property type="evidence" value="ECO:0007669"/>
    <property type="project" value="UniProtKB-KW"/>
</dbReference>
<dbReference type="Gene3D" id="3.40.50.620">
    <property type="entry name" value="HUPs"/>
    <property type="match status" value="1"/>
</dbReference>
<evidence type="ECO:0000256" key="2">
    <source>
        <dbReference type="ARBA" id="ARBA00022694"/>
    </source>
</evidence>
<keyword evidence="6" id="KW-1185">Reference proteome</keyword>
<keyword evidence="1 3" id="KW-0436">Ligase</keyword>
<comment type="caution">
    <text evidence="5">The sequence shown here is derived from an EMBL/GenBank/DDBJ whole genome shotgun (WGS) entry which is preliminary data.</text>
</comment>
<dbReference type="Pfam" id="PF05636">
    <property type="entry name" value="HIGH_NTase1"/>
    <property type="match status" value="1"/>
</dbReference>
<dbReference type="AlphaFoldDB" id="A0A5C4T5Z1"/>
<evidence type="ECO:0000313" key="5">
    <source>
        <dbReference type="EMBL" id="TNJ64246.1"/>
    </source>
</evidence>
<comment type="catalytic activity">
    <reaction evidence="3">
        <text>cytidine(34) in elongator tRNA(Met) + acetate + ATP = N(4)-acetylcytidine(34) in elongator tRNA(Met) + AMP + diphosphate</text>
        <dbReference type="Rhea" id="RHEA:58144"/>
        <dbReference type="Rhea" id="RHEA-COMP:10693"/>
        <dbReference type="Rhea" id="RHEA-COMP:10694"/>
        <dbReference type="ChEBI" id="CHEBI:30089"/>
        <dbReference type="ChEBI" id="CHEBI:30616"/>
        <dbReference type="ChEBI" id="CHEBI:33019"/>
        <dbReference type="ChEBI" id="CHEBI:74900"/>
        <dbReference type="ChEBI" id="CHEBI:82748"/>
        <dbReference type="ChEBI" id="CHEBI:456215"/>
    </reaction>
</comment>
<protein>
    <recommendedName>
        <fullName evidence="3">tRNA(Met) cytidine acetate ligase</fullName>
        <ecNumber evidence="3">6.3.4.-</ecNumber>
    </recommendedName>
</protein>
<accession>A0A5C4T5Z1</accession>
<dbReference type="GO" id="GO:0016879">
    <property type="term" value="F:ligase activity, forming carbon-nitrogen bonds"/>
    <property type="evidence" value="ECO:0007669"/>
    <property type="project" value="UniProtKB-UniRule"/>
</dbReference>
<keyword evidence="3" id="KW-0963">Cytoplasm</keyword>
<dbReference type="GO" id="GO:0005524">
    <property type="term" value="F:ATP binding"/>
    <property type="evidence" value="ECO:0007669"/>
    <property type="project" value="UniProtKB-KW"/>
</dbReference>
<feature type="binding site" evidence="3">
    <location>
        <position position="183"/>
    </location>
    <ligand>
        <name>ATP</name>
        <dbReference type="ChEBI" id="CHEBI:30616"/>
    </ligand>
</feature>
<dbReference type="EMBL" id="VDCQ01000031">
    <property type="protein sequence ID" value="TNJ64246.1"/>
    <property type="molecule type" value="Genomic_DNA"/>
</dbReference>
<feature type="binding site" evidence="3">
    <location>
        <position position="102"/>
    </location>
    <ligand>
        <name>ATP</name>
        <dbReference type="ChEBI" id="CHEBI:30616"/>
    </ligand>
</feature>
<evidence type="ECO:0000256" key="4">
    <source>
        <dbReference type="SAM" id="MobiDB-lite"/>
    </source>
</evidence>
<sequence length="439" mass="48447">MKTVGIIVEYNPLHNGHVYHFQQSKIVSEADAVVAVMSGSFLQRGEPALVNKWARTEMALAMGADLVIELPVAYSTQPAEWFAFGAVSALEATGVVDAFCFGSESGDLERLQSTARRLHAEDRSSLPQDLSETGSGDAGSGSTAFRDTIRARLKSGASYPSAYAAAAGSLLEERDHEWLAQPNNTLGLHYLLALERLKGKMRPCTIRRHKAGYSQTDISDERIASATALRKLLAEDTDANANALRPFVPEYTWSILRRELAAGRAPVNWESFFRTLFARIAVTGTAELSEYGEVTEGLEHRIKRAIGTVNPDGGQPFEQLMHALKTKRYTRTKLQRTMTRILLNHRKDALSIGLLRRGVPYLRVLGFSPRGQMLLKTMRKTAAVPVVTRTASCRHPFLDLDIQAAAVHALAYRSPSQQDLSRDYSQPPLRLGDEQDQGV</sequence>
<feature type="binding site" evidence="3">
    <location>
        <begin position="7"/>
        <end position="20"/>
    </location>
    <ligand>
        <name>ATP</name>
        <dbReference type="ChEBI" id="CHEBI:30616"/>
    </ligand>
</feature>
<evidence type="ECO:0000256" key="3">
    <source>
        <dbReference type="HAMAP-Rule" id="MF_01539"/>
    </source>
</evidence>
<keyword evidence="3" id="KW-0547">Nucleotide-binding</keyword>
<name>A0A5C4T5Z1_9BACL</name>
<dbReference type="SUPFAM" id="SSF52374">
    <property type="entry name" value="Nucleotidylyl transferase"/>
    <property type="match status" value="1"/>
</dbReference>
<dbReference type="GO" id="GO:0005737">
    <property type="term" value="C:cytoplasm"/>
    <property type="evidence" value="ECO:0007669"/>
    <property type="project" value="UniProtKB-SubCell"/>
</dbReference>
<dbReference type="HAMAP" id="MF_01539">
    <property type="entry name" value="TmcAL"/>
    <property type="match status" value="1"/>
</dbReference>
<comment type="caution">
    <text evidence="3">Lacks conserved residue(s) required for the propagation of feature annotation.</text>
</comment>
<dbReference type="InterPro" id="IPR008513">
    <property type="entry name" value="tRNA(Met)_cyd_acetate_ligase"/>
</dbReference>
<comment type="function">
    <text evidence="3">Catalyzes the formation of N(4)-acetylcytidine (ac(4)C) at the wobble position of elongator tRNA(Met), using acetate and ATP as substrates. First activates an acetate ion to form acetyladenylate (Ac-AMP) and then transfers the acetyl group to tRNA to form ac(4)C34.</text>
</comment>
<keyword evidence="5" id="KW-0808">Transferase</keyword>
<reference evidence="5 6" key="1">
    <citation type="submission" date="2019-05" db="EMBL/GenBank/DDBJ databases">
        <title>We sequenced the genome of Paenibacillus hemerocallicola KCTC 33185 for further insight into its adaptation and study the phylogeny of Paenibacillus.</title>
        <authorList>
            <person name="Narsing Rao M.P."/>
        </authorList>
    </citation>
    <scope>NUCLEOTIDE SEQUENCE [LARGE SCALE GENOMIC DNA]</scope>
    <source>
        <strain evidence="5 6">KCTC 33185</strain>
    </source>
</reference>
<dbReference type="PANTHER" id="PTHR37825:SF1">
    <property type="entry name" value="TRNA(MET) CYTIDINE ACETATE LIGASE"/>
    <property type="match status" value="1"/>
</dbReference>
<evidence type="ECO:0000256" key="1">
    <source>
        <dbReference type="ARBA" id="ARBA00022598"/>
    </source>
</evidence>
<keyword evidence="3" id="KW-0820">tRNA-binding</keyword>
<comment type="subcellular location">
    <subcellularLocation>
        <location evidence="3">Cytoplasm</location>
    </subcellularLocation>
</comment>
<feature type="compositionally biased region" description="Low complexity" evidence="4">
    <location>
        <begin position="131"/>
        <end position="143"/>
    </location>
</feature>
<organism evidence="5 6">
    <name type="scientific">Paenibacillus hemerocallicola</name>
    <dbReference type="NCBI Taxonomy" id="1172614"/>
    <lineage>
        <taxon>Bacteria</taxon>
        <taxon>Bacillati</taxon>
        <taxon>Bacillota</taxon>
        <taxon>Bacilli</taxon>
        <taxon>Bacillales</taxon>
        <taxon>Paenibacillaceae</taxon>
        <taxon>Paenibacillus</taxon>
    </lineage>
</organism>
<gene>
    <name evidence="3" type="primary">tmcAL</name>
    <name evidence="5" type="ORF">FE784_20870</name>
</gene>
<keyword evidence="3" id="KW-0694">RNA-binding</keyword>
<dbReference type="GO" id="GO:0006400">
    <property type="term" value="P:tRNA modification"/>
    <property type="evidence" value="ECO:0007669"/>
    <property type="project" value="UniProtKB-UniRule"/>
</dbReference>
<feature type="region of interest" description="Disordered" evidence="4">
    <location>
        <begin position="417"/>
        <end position="439"/>
    </location>
</feature>
<evidence type="ECO:0000313" key="6">
    <source>
        <dbReference type="Proteomes" id="UP000307943"/>
    </source>
</evidence>
<keyword evidence="3" id="KW-0067">ATP-binding</keyword>
<proteinExistence type="inferred from homology"/>
<dbReference type="OrthoDB" id="9769796at2"/>